<reference evidence="1 2" key="1">
    <citation type="submission" date="2017-09" db="EMBL/GenBank/DDBJ databases">
        <authorList>
            <person name="Varghese N."/>
            <person name="Submissions S."/>
        </authorList>
    </citation>
    <scope>NUCLEOTIDE SEQUENCE [LARGE SCALE GENOMIC DNA]</scope>
    <source>
        <strain evidence="1 2">OK806</strain>
    </source>
</reference>
<dbReference type="InterPro" id="IPR009959">
    <property type="entry name" value="Cyclase_SnoaL-like"/>
</dbReference>
<evidence type="ECO:0000313" key="1">
    <source>
        <dbReference type="EMBL" id="SOE88543.1"/>
    </source>
</evidence>
<dbReference type="SUPFAM" id="SSF54427">
    <property type="entry name" value="NTF2-like"/>
    <property type="match status" value="1"/>
</dbReference>
<dbReference type="Gene3D" id="3.10.450.50">
    <property type="match status" value="1"/>
</dbReference>
<dbReference type="GO" id="GO:0030638">
    <property type="term" value="P:polyketide metabolic process"/>
    <property type="evidence" value="ECO:0007669"/>
    <property type="project" value="InterPro"/>
</dbReference>
<name>A0A7Z7N720_9BURK</name>
<dbReference type="Proteomes" id="UP000219522">
    <property type="component" value="Unassembled WGS sequence"/>
</dbReference>
<dbReference type="InterPro" id="IPR032710">
    <property type="entry name" value="NTF2-like_dom_sf"/>
</dbReference>
<dbReference type="AlphaFoldDB" id="A0A7Z7N720"/>
<gene>
    <name evidence="1" type="ORF">SAMN05446927_7159</name>
</gene>
<sequence length="128" mass="14690">MSDLDLSTIYRRYLDCLNKRDWASLGQFVEDNVSHNGRPIGLSGYRTRLEQDILDIPDLRFEIELLVTEPPFVASRLRFDCTPTHAFLGLPIDGKRIVFAENVFYAFRGARIAQVWSVIDKTAIEAQL</sequence>
<accession>A0A7Z7N720</accession>
<protein>
    <submittedName>
        <fullName evidence="1">Predicted ester cyclase</fullName>
    </submittedName>
</protein>
<dbReference type="RefSeq" id="WP_062639625.1">
    <property type="nucleotide sequence ID" value="NZ_FCOG02000061.1"/>
</dbReference>
<comment type="caution">
    <text evidence="1">The sequence shown here is derived from an EMBL/GenBank/DDBJ whole genome shotgun (WGS) entry which is preliminary data.</text>
</comment>
<dbReference type="OrthoDB" id="9810441at2"/>
<keyword evidence="2" id="KW-1185">Reference proteome</keyword>
<evidence type="ECO:0000313" key="2">
    <source>
        <dbReference type="Proteomes" id="UP000219522"/>
    </source>
</evidence>
<proteinExistence type="predicted"/>
<dbReference type="EMBL" id="OCSU01000003">
    <property type="protein sequence ID" value="SOE88543.1"/>
    <property type="molecule type" value="Genomic_DNA"/>
</dbReference>
<organism evidence="1 2">
    <name type="scientific">Caballeronia arationis</name>
    <dbReference type="NCBI Taxonomy" id="1777142"/>
    <lineage>
        <taxon>Bacteria</taxon>
        <taxon>Pseudomonadati</taxon>
        <taxon>Pseudomonadota</taxon>
        <taxon>Betaproteobacteria</taxon>
        <taxon>Burkholderiales</taxon>
        <taxon>Burkholderiaceae</taxon>
        <taxon>Caballeronia</taxon>
    </lineage>
</organism>
<dbReference type="Pfam" id="PF07366">
    <property type="entry name" value="SnoaL"/>
    <property type="match status" value="1"/>
</dbReference>